<evidence type="ECO:0000313" key="1">
    <source>
        <dbReference type="EMBL" id="KAI4312441.1"/>
    </source>
</evidence>
<dbReference type="EMBL" id="CM042890">
    <property type="protein sequence ID" value="KAI4312441.1"/>
    <property type="molecule type" value="Genomic_DNA"/>
</dbReference>
<accession>A0ACB9LMG6</accession>
<reference evidence="2" key="1">
    <citation type="journal article" date="2023" name="Front. Plant Sci.">
        <title>Chromosomal-level genome assembly of Melastoma candidum provides insights into trichome evolution.</title>
        <authorList>
            <person name="Zhong Y."/>
            <person name="Wu W."/>
            <person name="Sun C."/>
            <person name="Zou P."/>
            <person name="Liu Y."/>
            <person name="Dai S."/>
            <person name="Zhou R."/>
        </authorList>
    </citation>
    <scope>NUCLEOTIDE SEQUENCE [LARGE SCALE GENOMIC DNA]</scope>
</reference>
<keyword evidence="2" id="KW-1185">Reference proteome</keyword>
<sequence>MQTTRSWDFLGVTDLHAPSSSLNQSNLGDGVIIGILDTGIWPESRSFNDEVLGPVPTRWRGSCDWGNESGSSNLCNKKIIGSRWYINGLLAEFGPPSNTSEFFSPRDAVVHGTHTASTAAGSVVSNVTFEEVGTGNALGGATLARLAIYKVCWKMFGGGGLCTTVDVLKAFDDAIHDGVHVLPLSLGPGQDIIGTEELDGIAVGSLHAVMKGITVVCAAGNSGPSPQSVTNTAPWIITVAAGCDAEKFLMIAGKVVFSSINPTPCNLISAILVGKKVKSFHGLGVIVAKDPEDDLDTFFHDFPFIQVDYEIGTRILHYIRSKRSSTVKLSPSRTLISKSITPRVAFFSFRGPNYVAPAILKPDITAPGVNILAAVPSIYDKADNGYAILSGTSMSTPHVAGIVAILKSLHPDWSPGAIRSAMVTTAMVCRPLSYPLLPGASPLKRADPFDMGGGSSTPGPQ</sequence>
<protein>
    <submittedName>
        <fullName evidence="1">Uncharacterized protein</fullName>
    </submittedName>
</protein>
<proteinExistence type="predicted"/>
<evidence type="ECO:0000313" key="2">
    <source>
        <dbReference type="Proteomes" id="UP001057402"/>
    </source>
</evidence>
<dbReference type="Proteomes" id="UP001057402">
    <property type="component" value="Chromosome 11"/>
</dbReference>
<name>A0ACB9LMG6_9MYRT</name>
<gene>
    <name evidence="1" type="ORF">MLD38_037251</name>
</gene>
<comment type="caution">
    <text evidence="1">The sequence shown here is derived from an EMBL/GenBank/DDBJ whole genome shotgun (WGS) entry which is preliminary data.</text>
</comment>
<organism evidence="1 2">
    <name type="scientific">Melastoma candidum</name>
    <dbReference type="NCBI Taxonomy" id="119954"/>
    <lineage>
        <taxon>Eukaryota</taxon>
        <taxon>Viridiplantae</taxon>
        <taxon>Streptophyta</taxon>
        <taxon>Embryophyta</taxon>
        <taxon>Tracheophyta</taxon>
        <taxon>Spermatophyta</taxon>
        <taxon>Magnoliopsida</taxon>
        <taxon>eudicotyledons</taxon>
        <taxon>Gunneridae</taxon>
        <taxon>Pentapetalae</taxon>
        <taxon>rosids</taxon>
        <taxon>malvids</taxon>
        <taxon>Myrtales</taxon>
        <taxon>Melastomataceae</taxon>
        <taxon>Melastomatoideae</taxon>
        <taxon>Melastomateae</taxon>
        <taxon>Melastoma</taxon>
    </lineage>
</organism>